<dbReference type="Proteomes" id="UP000283341">
    <property type="component" value="Unassembled WGS sequence"/>
</dbReference>
<gene>
    <name evidence="2" type="ORF">DWX97_20820</name>
</gene>
<evidence type="ECO:0000256" key="1">
    <source>
        <dbReference type="SAM" id="MobiDB-lite"/>
    </source>
</evidence>
<sequence>MNNVKPTGQEPHAAPRKATYQKPEIEVIHMEQEGVIAFSGSSQNNPGTRSYSRGNRSQGYSRSASTSELEDLINDILTIEQ</sequence>
<feature type="compositionally biased region" description="Polar residues" evidence="1">
    <location>
        <begin position="39"/>
        <end position="67"/>
    </location>
</feature>
<name>A0A412IAD3_9BACE</name>
<proteinExistence type="predicted"/>
<reference evidence="2 3" key="1">
    <citation type="submission" date="2018-08" db="EMBL/GenBank/DDBJ databases">
        <title>A genome reference for cultivated species of the human gut microbiota.</title>
        <authorList>
            <person name="Zou Y."/>
            <person name="Xue W."/>
            <person name="Luo G."/>
        </authorList>
    </citation>
    <scope>NUCLEOTIDE SEQUENCE [LARGE SCALE GENOMIC DNA]</scope>
    <source>
        <strain evidence="2 3">AF22-3AC</strain>
    </source>
</reference>
<evidence type="ECO:0000313" key="2">
    <source>
        <dbReference type="EMBL" id="RGS33837.1"/>
    </source>
</evidence>
<feature type="region of interest" description="Disordered" evidence="1">
    <location>
        <begin position="37"/>
        <end position="67"/>
    </location>
</feature>
<protein>
    <submittedName>
        <fullName evidence="2">Uncharacterized protein</fullName>
    </submittedName>
</protein>
<evidence type="ECO:0000313" key="3">
    <source>
        <dbReference type="Proteomes" id="UP000283341"/>
    </source>
</evidence>
<organism evidence="2 3">
    <name type="scientific">Bacteroides cellulosilyticus</name>
    <dbReference type="NCBI Taxonomy" id="246787"/>
    <lineage>
        <taxon>Bacteria</taxon>
        <taxon>Pseudomonadati</taxon>
        <taxon>Bacteroidota</taxon>
        <taxon>Bacteroidia</taxon>
        <taxon>Bacteroidales</taxon>
        <taxon>Bacteroidaceae</taxon>
        <taxon>Bacteroides</taxon>
    </lineage>
</organism>
<dbReference type="RefSeq" id="WP_118403523.1">
    <property type="nucleotide sequence ID" value="NZ_JADNFX010000017.1"/>
</dbReference>
<comment type="caution">
    <text evidence="2">The sequence shown here is derived from an EMBL/GenBank/DDBJ whole genome shotgun (WGS) entry which is preliminary data.</text>
</comment>
<dbReference type="EMBL" id="QRVJ01000026">
    <property type="protein sequence ID" value="RGS33837.1"/>
    <property type="molecule type" value="Genomic_DNA"/>
</dbReference>
<accession>A0A412IAD3</accession>
<feature type="region of interest" description="Disordered" evidence="1">
    <location>
        <begin position="1"/>
        <end position="22"/>
    </location>
</feature>
<dbReference type="AlphaFoldDB" id="A0A412IAD3"/>